<evidence type="ECO:0000313" key="5">
    <source>
        <dbReference type="EMBL" id="KAI5342937.1"/>
    </source>
</evidence>
<keyword evidence="3" id="KW-0067">ATP-binding</keyword>
<dbReference type="Gene3D" id="3.30.260.10">
    <property type="entry name" value="TCP-1-like chaperonin intermediate domain"/>
    <property type="match status" value="1"/>
</dbReference>
<dbReference type="PANTHER" id="PTHR11353">
    <property type="entry name" value="CHAPERONIN"/>
    <property type="match status" value="1"/>
</dbReference>
<evidence type="ECO:0000256" key="3">
    <source>
        <dbReference type="ARBA" id="ARBA00022840"/>
    </source>
</evidence>
<reference evidence="5 6" key="1">
    <citation type="journal article" date="2022" name="G3 (Bethesda)">
        <title>Whole-genome sequence and methylome profiling of the almond [Prunus dulcis (Mill.) D.A. Webb] cultivar 'Nonpareil'.</title>
        <authorList>
            <person name="D'Amico-Willman K.M."/>
            <person name="Ouma W.Z."/>
            <person name="Meulia T."/>
            <person name="Sideli G.M."/>
            <person name="Gradziel T.M."/>
            <person name="Fresnedo-Ramirez J."/>
        </authorList>
    </citation>
    <scope>NUCLEOTIDE SEQUENCE [LARGE SCALE GENOMIC DNA]</scope>
    <source>
        <strain evidence="5">Clone GOH B32 T37-40</strain>
    </source>
</reference>
<dbReference type="GO" id="GO:0005524">
    <property type="term" value="F:ATP binding"/>
    <property type="evidence" value="ECO:0007669"/>
    <property type="project" value="UniProtKB-KW"/>
</dbReference>
<dbReference type="Gene3D" id="3.50.7.10">
    <property type="entry name" value="GroEL"/>
    <property type="match status" value="1"/>
</dbReference>
<keyword evidence="4" id="KW-0143">Chaperone</keyword>
<dbReference type="InterPro" id="IPR027410">
    <property type="entry name" value="TCP-1-like_intermed_sf"/>
</dbReference>
<gene>
    <name evidence="5" type="ORF">L3X38_010813</name>
</gene>
<comment type="caution">
    <text evidence="5">The sequence shown here is derived from an EMBL/GenBank/DDBJ whole genome shotgun (WGS) entry which is preliminary data.</text>
</comment>
<dbReference type="InterPro" id="IPR027409">
    <property type="entry name" value="GroEL-like_apical_dom_sf"/>
</dbReference>
<dbReference type="InterPro" id="IPR027413">
    <property type="entry name" value="GROEL-like_equatorial_sf"/>
</dbReference>
<dbReference type="SUPFAM" id="SSF48592">
    <property type="entry name" value="GroEL equatorial domain-like"/>
    <property type="match status" value="1"/>
</dbReference>
<dbReference type="InterPro" id="IPR017998">
    <property type="entry name" value="Chaperone_TCP-1"/>
</dbReference>
<keyword evidence="6" id="KW-1185">Reference proteome</keyword>
<dbReference type="EMBL" id="JAJFAZ020000002">
    <property type="protein sequence ID" value="KAI5342937.1"/>
    <property type="molecule type" value="Genomic_DNA"/>
</dbReference>
<proteinExistence type="inferred from homology"/>
<dbReference type="Pfam" id="PF00118">
    <property type="entry name" value="Cpn60_TCP1"/>
    <property type="match status" value="1"/>
</dbReference>
<comment type="similarity">
    <text evidence="1">Belongs to the TCP-1 chaperonin family.</text>
</comment>
<evidence type="ECO:0008006" key="7">
    <source>
        <dbReference type="Google" id="ProtNLM"/>
    </source>
</evidence>
<accession>A0AAD4ZDP3</accession>
<evidence type="ECO:0000256" key="2">
    <source>
        <dbReference type="ARBA" id="ARBA00022741"/>
    </source>
</evidence>
<dbReference type="Proteomes" id="UP001054821">
    <property type="component" value="Chromosome 2"/>
</dbReference>
<dbReference type="AlphaFoldDB" id="A0AAD4ZDP3"/>
<dbReference type="Gene3D" id="1.10.560.10">
    <property type="entry name" value="GroEL-like equatorial domain"/>
    <property type="match status" value="1"/>
</dbReference>
<sequence length="280" mass="30739">MDIQKYIKVEKVPGGQLEDSVKGENQTNAELLKEEDWGVLLQLEEEYIERLCVQILKFKPDVVITEKGLSDLACHYFSKAGVSGMRRLRKTDNNRIAKACGAVIVNRPDELQQSDVGTGAGIFEVKKIGDEFFAFIVDCKEPKACTVLLRGPSKDLLNEVERNLQDAMSVARNILKNPKLGPGGGATQLTVSATLKQMSSSVEGIEKWPYEVAAIAFEAIPRTLAQNCGVNVIRTMTALQGKHANGEKSWIGIDGNTGVITDVKDKKIDMGCLQREGPEF</sequence>
<evidence type="ECO:0000313" key="6">
    <source>
        <dbReference type="Proteomes" id="UP001054821"/>
    </source>
</evidence>
<dbReference type="GO" id="GO:0140662">
    <property type="term" value="F:ATP-dependent protein folding chaperone"/>
    <property type="evidence" value="ECO:0007669"/>
    <property type="project" value="InterPro"/>
</dbReference>
<dbReference type="InterPro" id="IPR002423">
    <property type="entry name" value="Cpn60/GroEL/TCP-1"/>
</dbReference>
<organism evidence="5 6">
    <name type="scientific">Prunus dulcis</name>
    <name type="common">Almond</name>
    <name type="synonym">Amygdalus dulcis</name>
    <dbReference type="NCBI Taxonomy" id="3755"/>
    <lineage>
        <taxon>Eukaryota</taxon>
        <taxon>Viridiplantae</taxon>
        <taxon>Streptophyta</taxon>
        <taxon>Embryophyta</taxon>
        <taxon>Tracheophyta</taxon>
        <taxon>Spermatophyta</taxon>
        <taxon>Magnoliopsida</taxon>
        <taxon>eudicotyledons</taxon>
        <taxon>Gunneridae</taxon>
        <taxon>Pentapetalae</taxon>
        <taxon>rosids</taxon>
        <taxon>fabids</taxon>
        <taxon>Rosales</taxon>
        <taxon>Rosaceae</taxon>
        <taxon>Amygdaloideae</taxon>
        <taxon>Amygdaleae</taxon>
        <taxon>Prunus</taxon>
    </lineage>
</organism>
<name>A0AAD4ZDP3_PRUDU</name>
<dbReference type="SUPFAM" id="SSF52029">
    <property type="entry name" value="GroEL apical domain-like"/>
    <property type="match status" value="1"/>
</dbReference>
<keyword evidence="2" id="KW-0547">Nucleotide-binding</keyword>
<protein>
    <recommendedName>
        <fullName evidence="7">T-complex protein 1 subunit gamma</fullName>
    </recommendedName>
</protein>
<evidence type="ECO:0000256" key="1">
    <source>
        <dbReference type="ARBA" id="ARBA00008020"/>
    </source>
</evidence>
<evidence type="ECO:0000256" key="4">
    <source>
        <dbReference type="ARBA" id="ARBA00023186"/>
    </source>
</evidence>